<dbReference type="OrthoDB" id="4370634at2"/>
<evidence type="ECO:0000313" key="2">
    <source>
        <dbReference type="Proteomes" id="UP000092668"/>
    </source>
</evidence>
<dbReference type="InterPro" id="IPR049934">
    <property type="entry name" value="GjpA-like"/>
</dbReference>
<evidence type="ECO:0000313" key="1">
    <source>
        <dbReference type="EMBL" id="OBY30934.1"/>
    </source>
</evidence>
<sequence>MRRILCPYATAGVVLIGAGLIGVTPVAAPLPDVQVRNVALASDTDSLGPWQEVFNTASQNATTLLNNYFSAPSVALQQVVANQAGFAQQLLDDPTSISNVMVQLQDNLAAAWTGYGLQGASDDTRDTVLAHTLECSGCLASGHAVLFGEIPGYIPADEQAAALPIINFLASPASGIIMGELGPLISPWVALFNSLGDGDNANQVLANMVGAFFNGATLNLDSLIPTINGAGLFPPGMSMVNLDIGFGGLLSPGSVGLPAGGDSVGGSIFNSVGIDFTGVPSVGNLDAPSEPVGPIGALEGWAQAIADLLGWSGSGSPLADVTLPVIPDDGGAAASLAADVPTWWQDLVAAL</sequence>
<dbReference type="NCBIfam" id="NF033942">
    <property type="entry name" value="GjpA"/>
    <property type="match status" value="1"/>
</dbReference>
<accession>A0A1B8SE11</accession>
<reference evidence="1 2" key="1">
    <citation type="submission" date="2015-06" db="EMBL/GenBank/DDBJ databases">
        <title>Genome sequence of Mycobacterium kumamotonense strain Roo.</title>
        <authorList>
            <person name="Greninger A.L."/>
            <person name="Cunningham G."/>
            <person name="Miller S."/>
        </authorList>
    </citation>
    <scope>NUCLEOTIDE SEQUENCE [LARGE SCALE GENOMIC DNA]</scope>
    <source>
        <strain evidence="1 2">Roo</strain>
    </source>
</reference>
<name>A0A1B8SE11_9MYCO</name>
<dbReference type="RefSeq" id="WP_065288664.1">
    <property type="nucleotide sequence ID" value="NZ_LFOE01000023.1"/>
</dbReference>
<dbReference type="Proteomes" id="UP000092668">
    <property type="component" value="Unassembled WGS sequence"/>
</dbReference>
<proteinExistence type="predicted"/>
<organism evidence="1 2">
    <name type="scientific">Mycolicibacter kumamotonensis</name>
    <dbReference type="NCBI Taxonomy" id="354243"/>
    <lineage>
        <taxon>Bacteria</taxon>
        <taxon>Bacillati</taxon>
        <taxon>Actinomycetota</taxon>
        <taxon>Actinomycetes</taxon>
        <taxon>Mycobacteriales</taxon>
        <taxon>Mycobacteriaceae</taxon>
        <taxon>Mycolicibacter</taxon>
    </lineage>
</organism>
<dbReference type="EMBL" id="LFOE01000023">
    <property type="protein sequence ID" value="OBY30934.1"/>
    <property type="molecule type" value="Genomic_DNA"/>
</dbReference>
<keyword evidence="2" id="KW-1185">Reference proteome</keyword>
<evidence type="ECO:0008006" key="3">
    <source>
        <dbReference type="Google" id="ProtNLM"/>
    </source>
</evidence>
<dbReference type="AlphaFoldDB" id="A0A1B8SE11"/>
<gene>
    <name evidence="1" type="ORF">ACT18_15170</name>
</gene>
<comment type="caution">
    <text evidence="1">The sequence shown here is derived from an EMBL/GenBank/DDBJ whole genome shotgun (WGS) entry which is preliminary data.</text>
</comment>
<protein>
    <recommendedName>
        <fullName evidence="3">PE-PGRS family protein</fullName>
    </recommendedName>
</protein>